<evidence type="ECO:0000313" key="3">
    <source>
        <dbReference type="Proteomes" id="UP000184608"/>
    </source>
</evidence>
<dbReference type="GO" id="GO:0004497">
    <property type="term" value="F:monooxygenase activity"/>
    <property type="evidence" value="ECO:0007669"/>
    <property type="project" value="UniProtKB-KW"/>
</dbReference>
<dbReference type="PANTHER" id="PTHR37811">
    <property type="entry name" value="BLL5343 PROTEIN"/>
    <property type="match status" value="1"/>
</dbReference>
<keyword evidence="3" id="KW-1185">Reference proteome</keyword>
<protein>
    <submittedName>
        <fullName evidence="2">Antibiotic biosynthesis monooxygenase</fullName>
    </submittedName>
</protein>
<dbReference type="RefSeq" id="WP_073604755.1">
    <property type="nucleotide sequence ID" value="NZ_FQXZ01000036.1"/>
</dbReference>
<keyword evidence="2" id="KW-0560">Oxidoreductase</keyword>
<dbReference type="InterPro" id="IPR052936">
    <property type="entry name" value="Jasmonate_Hydroxylase-like"/>
</dbReference>
<dbReference type="OrthoDB" id="9797060at2"/>
<dbReference type="AlphaFoldDB" id="A0A1M5ZS28"/>
<dbReference type="EMBL" id="FQXZ01000036">
    <property type="protein sequence ID" value="SHI27024.1"/>
    <property type="molecule type" value="Genomic_DNA"/>
</dbReference>
<dbReference type="PROSITE" id="PS51725">
    <property type="entry name" value="ABM"/>
    <property type="match status" value="1"/>
</dbReference>
<dbReference type="PANTHER" id="PTHR37811:SF2">
    <property type="entry name" value="ABM DOMAIN-CONTAINING PROTEIN"/>
    <property type="match status" value="1"/>
</dbReference>
<sequence>MIAVLFEAKAVPEKQARYFDLAAQLKPLLSDVDGFISVERFHSVTDPHKFLSLSWWESEASIMQWKQNVLHQAAQHEGRDTIFSGYHIRVLNLIREYAFESAEPDHR</sequence>
<gene>
    <name evidence="2" type="ORF">VA7868_03126</name>
</gene>
<name>A0A1M5ZS28_9VIBR</name>
<dbReference type="SUPFAM" id="SSF54909">
    <property type="entry name" value="Dimeric alpha+beta barrel"/>
    <property type="match status" value="1"/>
</dbReference>
<dbReference type="Proteomes" id="UP000184608">
    <property type="component" value="Unassembled WGS sequence"/>
</dbReference>
<reference evidence="2 3" key="1">
    <citation type="submission" date="2016-11" db="EMBL/GenBank/DDBJ databases">
        <authorList>
            <person name="Jaros S."/>
            <person name="Januszkiewicz K."/>
            <person name="Wedrychowicz H."/>
        </authorList>
    </citation>
    <scope>NUCLEOTIDE SEQUENCE [LARGE SCALE GENOMIC DNA]</scope>
    <source>
        <strain evidence="2 3">CECT 7868</strain>
    </source>
</reference>
<dbReference type="Pfam" id="PF03992">
    <property type="entry name" value="ABM"/>
    <property type="match status" value="1"/>
</dbReference>
<accession>A0A1M5ZS28</accession>
<dbReference type="InterPro" id="IPR011008">
    <property type="entry name" value="Dimeric_a/b-barrel"/>
</dbReference>
<keyword evidence="2" id="KW-0503">Monooxygenase</keyword>
<evidence type="ECO:0000313" key="2">
    <source>
        <dbReference type="EMBL" id="SHI27024.1"/>
    </source>
</evidence>
<proteinExistence type="predicted"/>
<feature type="domain" description="ABM" evidence="1">
    <location>
        <begin position="2"/>
        <end position="91"/>
    </location>
</feature>
<dbReference type="STRING" id="1216006.VA7868_03126"/>
<evidence type="ECO:0000259" key="1">
    <source>
        <dbReference type="PROSITE" id="PS51725"/>
    </source>
</evidence>
<dbReference type="Gene3D" id="3.30.70.100">
    <property type="match status" value="1"/>
</dbReference>
<organism evidence="2 3">
    <name type="scientific">Vibrio aerogenes CECT 7868</name>
    <dbReference type="NCBI Taxonomy" id="1216006"/>
    <lineage>
        <taxon>Bacteria</taxon>
        <taxon>Pseudomonadati</taxon>
        <taxon>Pseudomonadota</taxon>
        <taxon>Gammaproteobacteria</taxon>
        <taxon>Vibrionales</taxon>
        <taxon>Vibrionaceae</taxon>
        <taxon>Vibrio</taxon>
    </lineage>
</organism>
<dbReference type="InterPro" id="IPR007138">
    <property type="entry name" value="ABM_dom"/>
</dbReference>